<evidence type="ECO:0000259" key="2">
    <source>
        <dbReference type="Pfam" id="PF05193"/>
    </source>
</evidence>
<feature type="signal peptide" evidence="1">
    <location>
        <begin position="1"/>
        <end position="19"/>
    </location>
</feature>
<comment type="caution">
    <text evidence="3">The sequence shown here is derived from an EMBL/GenBank/DDBJ whole genome shotgun (WGS) entry which is preliminary data.</text>
</comment>
<dbReference type="PANTHER" id="PTHR11851:SF224">
    <property type="entry name" value="PROCESSING PROTEASE"/>
    <property type="match status" value="1"/>
</dbReference>
<organism evidence="3 4">
    <name type="scientific">Nemorincola caseinilytica</name>
    <dbReference type="NCBI Taxonomy" id="2054315"/>
    <lineage>
        <taxon>Bacteria</taxon>
        <taxon>Pseudomonadati</taxon>
        <taxon>Bacteroidota</taxon>
        <taxon>Chitinophagia</taxon>
        <taxon>Chitinophagales</taxon>
        <taxon>Chitinophagaceae</taxon>
        <taxon>Nemorincola</taxon>
    </lineage>
</organism>
<evidence type="ECO:0000313" key="3">
    <source>
        <dbReference type="EMBL" id="GAA4459353.1"/>
    </source>
</evidence>
<dbReference type="InterPro" id="IPR007863">
    <property type="entry name" value="Peptidase_M16_C"/>
</dbReference>
<dbReference type="PANTHER" id="PTHR11851">
    <property type="entry name" value="METALLOPROTEASE"/>
    <property type="match status" value="1"/>
</dbReference>
<dbReference type="Proteomes" id="UP001500067">
    <property type="component" value="Unassembled WGS sequence"/>
</dbReference>
<dbReference type="InterPro" id="IPR050361">
    <property type="entry name" value="MPP/UQCRC_Complex"/>
</dbReference>
<dbReference type="EMBL" id="BAABFA010000001">
    <property type="protein sequence ID" value="GAA4459353.1"/>
    <property type="molecule type" value="Genomic_DNA"/>
</dbReference>
<gene>
    <name evidence="3" type="ORF">GCM10023093_00180</name>
</gene>
<dbReference type="Gene3D" id="3.30.830.10">
    <property type="entry name" value="Metalloenzyme, LuxS/M16 peptidase-like"/>
    <property type="match status" value="2"/>
</dbReference>
<dbReference type="RefSeq" id="WP_345076634.1">
    <property type="nucleotide sequence ID" value="NZ_BAABFA010000001.1"/>
</dbReference>
<accession>A0ABP8N0T2</accession>
<keyword evidence="1" id="KW-0732">Signal</keyword>
<name>A0ABP8N0T2_9BACT</name>
<keyword evidence="4" id="KW-1185">Reference proteome</keyword>
<dbReference type="Pfam" id="PF05193">
    <property type="entry name" value="Peptidase_M16_C"/>
    <property type="match status" value="1"/>
</dbReference>
<evidence type="ECO:0000313" key="4">
    <source>
        <dbReference type="Proteomes" id="UP001500067"/>
    </source>
</evidence>
<dbReference type="InterPro" id="IPR011249">
    <property type="entry name" value="Metalloenz_LuxS/M16"/>
</dbReference>
<reference evidence="4" key="1">
    <citation type="journal article" date="2019" name="Int. J. Syst. Evol. Microbiol.">
        <title>The Global Catalogue of Microorganisms (GCM) 10K type strain sequencing project: providing services to taxonomists for standard genome sequencing and annotation.</title>
        <authorList>
            <consortium name="The Broad Institute Genomics Platform"/>
            <consortium name="The Broad Institute Genome Sequencing Center for Infectious Disease"/>
            <person name="Wu L."/>
            <person name="Ma J."/>
        </authorList>
    </citation>
    <scope>NUCLEOTIDE SEQUENCE [LARGE SCALE GENOMIC DNA]</scope>
    <source>
        <strain evidence="4">JCM 32105</strain>
    </source>
</reference>
<evidence type="ECO:0000256" key="1">
    <source>
        <dbReference type="SAM" id="SignalP"/>
    </source>
</evidence>
<sequence>MKKVTLSIFAFAVALSVQGQTVNRSIRPQPGPAPEISLGKTESFTLPNGMKVFVVENHKLPTIECSIQLDIKPALEGEMTGYRDMMAELLMAGTATRSKDKLNAEIDQMGADIQVNSEEIGGSGLKKYQEKIFELMADIAQNAVITQDELDKSKKKMISGLETEKNEPDAMVRNVSAVVNFGTNHPYGEVATQESVKKITLEACNRYYKTYFRPNVAYMAIVGDVTMAEVKPLIEKYFGKWQKADVPAASYPVPVASGKTTKLAFAPRTAAVQSVFSVTYPISDLKPGQPDVIKAKVANTILGGGSQGRLFQNIREKHGWGYGSYSAIKEDNICGNFAATLKTKNNVSDSALEALVNEMRIIRNEKVSDTTLRNTISFMSGNFAIGLEDPARIAQFAINIERYNMPKDYYKNYLKDLSAVTADDVMAVAQKYIRPENANIVVAGSKEEVANKLARFSADGKVDYYDYAGKPIVPTETKAVPLGLTAEDVYKKYVTAIGGEKALNSLKDLKIVSTGEVQGMAFTVTVAKKAGNKLHEQVDANMGGKKMTFQKKVFDGTKGYQEAQGQKKELDAAEIAETKEQADLQAELHDAQYGKKRTLKGVETIEGATAYILEVVDGQNNKVTEYYDEKSGLLVRQTKVEKDPQGNEVAGTTDMSDYREVPGTNGYKVPYFMSIPAGGGMSFNLKVQSVEVNKGIPDTEFQ</sequence>
<protein>
    <recommendedName>
        <fullName evidence="2">Peptidase M16 C-terminal domain-containing protein</fullName>
    </recommendedName>
</protein>
<dbReference type="SUPFAM" id="SSF63411">
    <property type="entry name" value="LuxS/MPP-like metallohydrolase"/>
    <property type="match status" value="2"/>
</dbReference>
<feature type="chain" id="PRO_5046178998" description="Peptidase M16 C-terminal domain-containing protein" evidence="1">
    <location>
        <begin position="20"/>
        <end position="702"/>
    </location>
</feature>
<proteinExistence type="predicted"/>
<feature type="domain" description="Peptidase M16 C-terminal" evidence="2">
    <location>
        <begin position="198"/>
        <end position="372"/>
    </location>
</feature>